<evidence type="ECO:0000313" key="2">
    <source>
        <dbReference type="EMBL" id="CAG7719925.1"/>
    </source>
</evidence>
<dbReference type="EMBL" id="CAJVCH010065775">
    <property type="protein sequence ID" value="CAG7719925.1"/>
    <property type="molecule type" value="Genomic_DNA"/>
</dbReference>
<keyword evidence="3" id="KW-1185">Reference proteome</keyword>
<accession>A0A8J2NZD6</accession>
<dbReference type="Proteomes" id="UP000708208">
    <property type="component" value="Unassembled WGS sequence"/>
</dbReference>
<dbReference type="OrthoDB" id="6484170at2759"/>
<organism evidence="2 3">
    <name type="scientific">Allacma fusca</name>
    <dbReference type="NCBI Taxonomy" id="39272"/>
    <lineage>
        <taxon>Eukaryota</taxon>
        <taxon>Metazoa</taxon>
        <taxon>Ecdysozoa</taxon>
        <taxon>Arthropoda</taxon>
        <taxon>Hexapoda</taxon>
        <taxon>Collembola</taxon>
        <taxon>Symphypleona</taxon>
        <taxon>Sminthuridae</taxon>
        <taxon>Allacma</taxon>
    </lineage>
</organism>
<feature type="non-terminal residue" evidence="2">
    <location>
        <position position="67"/>
    </location>
</feature>
<feature type="compositionally biased region" description="Polar residues" evidence="1">
    <location>
        <begin position="1"/>
        <end position="16"/>
    </location>
</feature>
<feature type="region of interest" description="Disordered" evidence="1">
    <location>
        <begin position="1"/>
        <end position="26"/>
    </location>
</feature>
<dbReference type="AlphaFoldDB" id="A0A8J2NZD6"/>
<gene>
    <name evidence="2" type="ORF">AFUS01_LOCUS9224</name>
</gene>
<name>A0A8J2NZD6_9HEXA</name>
<sequence>MRSADSQPLVSLSTAWNDRERHGSSGQDIRYEIMLPGMADARIFEAQIHSAIPPHANVKMYTSNATP</sequence>
<proteinExistence type="predicted"/>
<reference evidence="2" key="1">
    <citation type="submission" date="2021-06" db="EMBL/GenBank/DDBJ databases">
        <authorList>
            <person name="Hodson N. C."/>
            <person name="Mongue J. A."/>
            <person name="Jaron S. K."/>
        </authorList>
    </citation>
    <scope>NUCLEOTIDE SEQUENCE</scope>
</reference>
<evidence type="ECO:0000256" key="1">
    <source>
        <dbReference type="SAM" id="MobiDB-lite"/>
    </source>
</evidence>
<protein>
    <submittedName>
        <fullName evidence="2">Uncharacterized protein</fullName>
    </submittedName>
</protein>
<evidence type="ECO:0000313" key="3">
    <source>
        <dbReference type="Proteomes" id="UP000708208"/>
    </source>
</evidence>
<comment type="caution">
    <text evidence="2">The sequence shown here is derived from an EMBL/GenBank/DDBJ whole genome shotgun (WGS) entry which is preliminary data.</text>
</comment>